<evidence type="ECO:0000313" key="1">
    <source>
        <dbReference type="EMBL" id="CAK6439293.1"/>
    </source>
</evidence>
<dbReference type="Proteomes" id="UP001314169">
    <property type="component" value="Chromosome 18"/>
</dbReference>
<gene>
    <name evidence="1" type="ORF">MPIPNATIZW_LOCUS7599</name>
</gene>
<proteinExistence type="predicted"/>
<organism evidence="1 2">
    <name type="scientific">Pipistrellus nathusii</name>
    <name type="common">Nathusius' pipistrelle</name>
    <dbReference type="NCBI Taxonomy" id="59473"/>
    <lineage>
        <taxon>Eukaryota</taxon>
        <taxon>Metazoa</taxon>
        <taxon>Chordata</taxon>
        <taxon>Craniata</taxon>
        <taxon>Vertebrata</taxon>
        <taxon>Euteleostomi</taxon>
        <taxon>Mammalia</taxon>
        <taxon>Eutheria</taxon>
        <taxon>Laurasiatheria</taxon>
        <taxon>Chiroptera</taxon>
        <taxon>Yangochiroptera</taxon>
        <taxon>Vespertilionidae</taxon>
        <taxon>Pipistrellus</taxon>
    </lineage>
</organism>
<sequence>MFHPQEPKLTKAQISSSQFVVRIFRIPFLFLNFGRSFYLSVTQPYPSYKEGKPGNDLNPQTIQNWDLIISPNLPLRFQPASTPWICCSKNRNALEINASPQKASLKVDSK</sequence>
<dbReference type="EMBL" id="OY882875">
    <property type="protein sequence ID" value="CAK6439293.1"/>
    <property type="molecule type" value="Genomic_DNA"/>
</dbReference>
<name>A0ABN9ZLW6_PIPNA</name>
<accession>A0ABN9ZLW6</accession>
<keyword evidence="2" id="KW-1185">Reference proteome</keyword>
<reference evidence="1" key="1">
    <citation type="submission" date="2023-12" db="EMBL/GenBank/DDBJ databases">
        <authorList>
            <person name="Brown T."/>
        </authorList>
    </citation>
    <scope>NUCLEOTIDE SEQUENCE</scope>
</reference>
<evidence type="ECO:0000313" key="2">
    <source>
        <dbReference type="Proteomes" id="UP001314169"/>
    </source>
</evidence>
<protein>
    <submittedName>
        <fullName evidence="1">Uncharacterized protein</fullName>
    </submittedName>
</protein>